<protein>
    <submittedName>
        <fullName evidence="5">AraC family transcriptional regulator</fullName>
    </submittedName>
</protein>
<dbReference type="SUPFAM" id="SSF46689">
    <property type="entry name" value="Homeodomain-like"/>
    <property type="match status" value="2"/>
</dbReference>
<evidence type="ECO:0000313" key="5">
    <source>
        <dbReference type="EMBL" id="MBX7481628.1"/>
    </source>
</evidence>
<dbReference type="InterPro" id="IPR018062">
    <property type="entry name" value="HTH_AraC-typ_CS"/>
</dbReference>
<sequence length="292" mass="33449">MVTYQDIYPSEALLRSFDVVRPRAAELLNLEYFEAEPARMPHEVFTQHHLLLNLRETPMRVENWRDDAHRDFTYQPGEIVLTPAGIRSGWQWHEKSRVIVITIMPAMLERFATSELGLVLGARQLRDTPQALDTDLCQSGVMLLEALRNRATGSEVMYESLARIFLVKLVQRYGELRSEALDFSRGFTASHYKRVLDFVAERFAGAISIEEMARVTGLSPAHFSRLFKEVIGDSPYQFVMDYRVEQAKRMLGEQSRPLSDIALACGFADQAHFTRIFKRLTGMTPRAYGLAQ</sequence>
<dbReference type="InterPro" id="IPR009057">
    <property type="entry name" value="Homeodomain-like_sf"/>
</dbReference>
<dbReference type="PRINTS" id="PR00032">
    <property type="entry name" value="HTHARAC"/>
</dbReference>
<dbReference type="InterPro" id="IPR020449">
    <property type="entry name" value="Tscrpt_reg_AraC-type_HTH"/>
</dbReference>
<keyword evidence="2" id="KW-0238">DNA-binding</keyword>
<dbReference type="RefSeq" id="WP_221555666.1">
    <property type="nucleotide sequence ID" value="NZ_JAIGNO010000002.1"/>
</dbReference>
<dbReference type="SMART" id="SM00342">
    <property type="entry name" value="HTH_ARAC"/>
    <property type="match status" value="1"/>
</dbReference>
<keyword evidence="3" id="KW-0804">Transcription</keyword>
<dbReference type="PANTHER" id="PTHR46796:SF6">
    <property type="entry name" value="ARAC SUBFAMILY"/>
    <property type="match status" value="1"/>
</dbReference>
<keyword evidence="1" id="KW-0805">Transcription regulation</keyword>
<name>A0ABS7J2T7_9SPHN</name>
<accession>A0ABS7J2T7</accession>
<evidence type="ECO:0000259" key="4">
    <source>
        <dbReference type="PROSITE" id="PS01124"/>
    </source>
</evidence>
<feature type="domain" description="HTH araC/xylS-type" evidence="4">
    <location>
        <begin position="193"/>
        <end position="291"/>
    </location>
</feature>
<reference evidence="5 6" key="1">
    <citation type="submission" date="2021-08" db="EMBL/GenBank/DDBJ databases">
        <title>Comparative Genomics Analysis of the Genus Qipengyuania Reveals Extensive Genetic Diversity and Metabolic Versatility, Including the Description of Fifteen Novel Species.</title>
        <authorList>
            <person name="Liu Y."/>
        </authorList>
    </citation>
    <scope>NUCLEOTIDE SEQUENCE [LARGE SCALE GENOMIC DNA]</scope>
    <source>
        <strain evidence="5 6">6D47A</strain>
    </source>
</reference>
<evidence type="ECO:0000256" key="2">
    <source>
        <dbReference type="ARBA" id="ARBA00023125"/>
    </source>
</evidence>
<dbReference type="Proteomes" id="UP000755104">
    <property type="component" value="Unassembled WGS sequence"/>
</dbReference>
<organism evidence="5 6">
    <name type="scientific">Qipengyuania qiaonensis</name>
    <dbReference type="NCBI Taxonomy" id="2867240"/>
    <lineage>
        <taxon>Bacteria</taxon>
        <taxon>Pseudomonadati</taxon>
        <taxon>Pseudomonadota</taxon>
        <taxon>Alphaproteobacteria</taxon>
        <taxon>Sphingomonadales</taxon>
        <taxon>Erythrobacteraceae</taxon>
        <taxon>Qipengyuania</taxon>
    </lineage>
</organism>
<dbReference type="Pfam" id="PF12833">
    <property type="entry name" value="HTH_18"/>
    <property type="match status" value="1"/>
</dbReference>
<dbReference type="InterPro" id="IPR018060">
    <property type="entry name" value="HTH_AraC"/>
</dbReference>
<keyword evidence="6" id="KW-1185">Reference proteome</keyword>
<evidence type="ECO:0000313" key="6">
    <source>
        <dbReference type="Proteomes" id="UP000755104"/>
    </source>
</evidence>
<dbReference type="Gene3D" id="1.10.10.60">
    <property type="entry name" value="Homeodomain-like"/>
    <property type="match status" value="2"/>
</dbReference>
<evidence type="ECO:0000256" key="3">
    <source>
        <dbReference type="ARBA" id="ARBA00023163"/>
    </source>
</evidence>
<dbReference type="EMBL" id="JAIGNO010000002">
    <property type="protein sequence ID" value="MBX7481628.1"/>
    <property type="molecule type" value="Genomic_DNA"/>
</dbReference>
<dbReference type="PROSITE" id="PS01124">
    <property type="entry name" value="HTH_ARAC_FAMILY_2"/>
    <property type="match status" value="1"/>
</dbReference>
<proteinExistence type="predicted"/>
<dbReference type="PROSITE" id="PS00041">
    <property type="entry name" value="HTH_ARAC_FAMILY_1"/>
    <property type="match status" value="1"/>
</dbReference>
<comment type="caution">
    <text evidence="5">The sequence shown here is derived from an EMBL/GenBank/DDBJ whole genome shotgun (WGS) entry which is preliminary data.</text>
</comment>
<gene>
    <name evidence="5" type="ORF">K3174_03740</name>
</gene>
<dbReference type="InterPro" id="IPR050204">
    <property type="entry name" value="AraC_XylS_family_regulators"/>
</dbReference>
<evidence type="ECO:0000256" key="1">
    <source>
        <dbReference type="ARBA" id="ARBA00023015"/>
    </source>
</evidence>
<dbReference type="PANTHER" id="PTHR46796">
    <property type="entry name" value="HTH-TYPE TRANSCRIPTIONAL ACTIVATOR RHAS-RELATED"/>
    <property type="match status" value="1"/>
</dbReference>